<reference evidence="2 3" key="1">
    <citation type="submission" date="2019-03" db="EMBL/GenBank/DDBJ databases">
        <title>Genomics of glacier-inhabiting Cryobacterium strains.</title>
        <authorList>
            <person name="Liu Q."/>
            <person name="Xin Y.-H."/>
        </authorList>
    </citation>
    <scope>NUCLEOTIDE SEQUENCE [LARGE SCALE GENOMIC DNA]</scope>
    <source>
        <strain evidence="2 3">Sr59</strain>
    </source>
</reference>
<proteinExistence type="predicted"/>
<protein>
    <recommendedName>
        <fullName evidence="1">BetI-type transcriptional repressor C-terminal domain-containing protein</fullName>
    </recommendedName>
</protein>
<sequence>MPDHSQAAPASACLVSVAVSDRAPFDPALARSLADWDAELRGRLALLAGRARHEGELDPAVRGDTLARSVLAFAAGLAGQLLYDPVDEAEVLALVRSTMAALTPGPPD</sequence>
<feature type="domain" description="BetI-type transcriptional repressor C-terminal" evidence="1">
    <location>
        <begin position="12"/>
        <end position="102"/>
    </location>
</feature>
<dbReference type="SUPFAM" id="SSF48498">
    <property type="entry name" value="Tetracyclin repressor-like, C-terminal domain"/>
    <property type="match status" value="1"/>
</dbReference>
<evidence type="ECO:0000313" key="3">
    <source>
        <dbReference type="Proteomes" id="UP000298468"/>
    </source>
</evidence>
<organism evidence="2 3">
    <name type="scientific">Cryobacterium lactosi</name>
    <dbReference type="NCBI Taxonomy" id="1259202"/>
    <lineage>
        <taxon>Bacteria</taxon>
        <taxon>Bacillati</taxon>
        <taxon>Actinomycetota</taxon>
        <taxon>Actinomycetes</taxon>
        <taxon>Micrococcales</taxon>
        <taxon>Microbacteriaceae</taxon>
        <taxon>Cryobacterium</taxon>
    </lineage>
</organism>
<dbReference type="InterPro" id="IPR036271">
    <property type="entry name" value="Tet_transcr_reg_TetR-rel_C_sf"/>
</dbReference>
<comment type="caution">
    <text evidence="2">The sequence shown here is derived from an EMBL/GenBank/DDBJ whole genome shotgun (WGS) entry which is preliminary data.</text>
</comment>
<evidence type="ECO:0000259" key="1">
    <source>
        <dbReference type="Pfam" id="PF13977"/>
    </source>
</evidence>
<dbReference type="RefSeq" id="WP_134639860.1">
    <property type="nucleotide sequence ID" value="NZ_SOHM01000008.1"/>
</dbReference>
<dbReference type="AlphaFoldDB" id="A0A4R9BXU1"/>
<keyword evidence="3" id="KW-1185">Reference proteome</keyword>
<gene>
    <name evidence="2" type="ORF">E3T61_05425</name>
</gene>
<name>A0A4R9BXU1_9MICO</name>
<evidence type="ECO:0000313" key="2">
    <source>
        <dbReference type="EMBL" id="TFD93525.1"/>
    </source>
</evidence>
<dbReference type="InterPro" id="IPR039538">
    <property type="entry name" value="BetI_C"/>
</dbReference>
<dbReference type="Proteomes" id="UP000298468">
    <property type="component" value="Unassembled WGS sequence"/>
</dbReference>
<dbReference type="Pfam" id="PF13977">
    <property type="entry name" value="TetR_C_6"/>
    <property type="match status" value="1"/>
</dbReference>
<accession>A0A4R9BXU1</accession>
<dbReference type="Gene3D" id="1.10.357.10">
    <property type="entry name" value="Tetracycline Repressor, domain 2"/>
    <property type="match status" value="1"/>
</dbReference>
<dbReference type="EMBL" id="SOHM01000008">
    <property type="protein sequence ID" value="TFD93525.1"/>
    <property type="molecule type" value="Genomic_DNA"/>
</dbReference>
<dbReference type="OrthoDB" id="9816296at2"/>